<name>A0ACD5VEY4_AVESA</name>
<reference evidence="1" key="2">
    <citation type="submission" date="2025-09" db="UniProtKB">
        <authorList>
            <consortium name="EnsemblPlants"/>
        </authorList>
    </citation>
    <scope>IDENTIFICATION</scope>
</reference>
<sequence length="1988" mass="223969">MCPLLVKTEISSLEPGGLIPSMWLKLRSKRWRISRRRWPQFYNSSRRVAKKKGKRTSTTEEDSSRRPLAATDYHDDPSTSLEAEIDPAPSSSSSSSSLQAAMEASVTAWLGPVGPLIRKLRTTGPYQLQPDETRLLEDLCLSLKNLAEDEDTSFTAQSWMKIVRELCYDVEDHLDEAIDGGTSNLGFPELLARAKDASERRQRFNWSPPRTVIRLPADDHQLMITSPELPILDVDAGGSSMVGVVEPAQTLVELLALDDQKTLKVIAICGCAGVGKTTTARTLYEKHAGKFQCRAFVSVSRNPDMRRFLTTMLSQLKAPRPHGFPDAPDLIDAIRKHLQCKRYFIIIDDLWTASVWDIISRAFPHTDQCSRIITTTHIDDVALACCSYDPYNIYKMDPVDDYASRELLFGRVSGFEDCCHTDIKEISNEIIKKCGGLPLAIINVASLLASKPNIVREKWKHIEEYLSSSSDGMKDVLNLIYSCLPPRLRTCLLYLSMYPDGYVIKKDELVKHWVAEGFPSAVEGQDTGEIAKGYFDELVSRGMIQAVETKYTGEVLSCTVHQMVLDFIRYKSMEENFVITVNYFQSTLALPDKVRRLSIQFGGVKSAYIPENIITSQVRSLIFWGFFKCIPSIMDYGLLRVLSLHIWADQDKTCFDLTRIGELFRLKYLEIECNITVKLPSKIQSLQNLGTLHIYARLFSVPSDIITLERLLHLRLPSESILPHGVSHMKSLRTLGYFDLSSYSEENVMQLGRLTNLQDLQLTCSTVQPAEKLEKNMLLLGSILEKLRVLQSVTLVPASGSSYVSHDEARAASLNIPSDGFSMESPPPDLLLQRIEISRRCCIFFSLPKWFGQLSKLCILKIGVRGLSREDIDILKGLPALTALTLYIQTAPAERIIINKGGFQVLTYFKFMCTAQCLAFVHGVMPKVKKLKLGFNSDKMNQDSLKAACVHHLTGLTEISVKFGARGADEFDMKAAESALEAAVSNHPNPLIIRVQCVDVIFDGEEYTSTMTKEKKGTRTMEKRHETREGKKKNTKGSEEHVNKQVDSSRCARTDGLSILMKHHAQSVDLVMGAMGNLLPKMLGLCQDKYNLRADVRKDIESLYKELEGMQDALHGMKEVQRRDQLDGESKLWAKEARDLSYDVEDIVDSFLVHLGVSDPDSKQGGILPRVAYFLGTAGMSYLLRRGKTRRYEFHEESNAINGIIKMVQHVVTKGERYKVVDRIVANPSFTSVDVPRLSCGLNQDLTEMVGTEVSRGEVIRRLKMKYDTTQLDVVSIFGMGGLGKTILAKAMYDWAEGKFDCRAFVSVSQHPDMKQIFMDILIQIDKEKYMNIIPATLNENLLIEELRGLLADKRYFIVIDDIWNVQPWEIIKSALLIDNKYGGTVITTTRILEVAAKAGEVYMLKPLSPVHSRELFNMLLFGGKGKCPIGLSDLSEKLVQKCDGFPLAITTVAKLLAGKSSDEWSKVSPYLGRGYEDNEDLVNMRNILLSSYYDLPFYLRTCLLYLHIFPRDHSIKKEILIWKWVAEGFIPEKPGTGLFELGEVYFNQLIDRSLIMPIKDQRHGIIVGCHVHYMVFDFICSLSVEEDFVAVLDIEQHISSKYNARRLAIQNRDAELYEHLDNTPIQQVRSFNATLCHFSTTPSFSRFTVLRVLAIEECTFAEGRSYHLEQIGMLIHLRYLGLYNTHIHELPAEIGHLRFLQTLDLRGTGAELPHSVCQLSQLKCLRADGVSTRLADWIGGLTSLEELQLQLDDVSDSVNFVKELGKLTELRDLVIGIERFHEDSIKALVESMGNLQKLQVLALLSSEPGEETSWEDSVLPLPLRDLRMKIASSRLPAWINSSIVPNLSHLSVDVKSVKEQDLENLGRFQGLISLELLTQLDTFPSVTGHGAFPRLRYFGTSTPVRFLQGSMPCLESFGFKVQELTRDVDFYFSTLEYLPLLQRVEVEISSAGGLGEAVHEALKRAVEEHPNSPKLAVVKTDQVDITC</sequence>
<keyword evidence="2" id="KW-1185">Reference proteome</keyword>
<protein>
    <submittedName>
        <fullName evidence="1">Uncharacterized protein</fullName>
    </submittedName>
</protein>
<dbReference type="Proteomes" id="UP001732700">
    <property type="component" value="Chromosome 3A"/>
</dbReference>
<evidence type="ECO:0000313" key="1">
    <source>
        <dbReference type="EnsemblPlants" id="AVESA.00010b.r2.3AG0410830.1.CDS"/>
    </source>
</evidence>
<accession>A0ACD5VEY4</accession>
<evidence type="ECO:0000313" key="2">
    <source>
        <dbReference type="Proteomes" id="UP001732700"/>
    </source>
</evidence>
<proteinExistence type="predicted"/>
<organism evidence="1 2">
    <name type="scientific">Avena sativa</name>
    <name type="common">Oat</name>
    <dbReference type="NCBI Taxonomy" id="4498"/>
    <lineage>
        <taxon>Eukaryota</taxon>
        <taxon>Viridiplantae</taxon>
        <taxon>Streptophyta</taxon>
        <taxon>Embryophyta</taxon>
        <taxon>Tracheophyta</taxon>
        <taxon>Spermatophyta</taxon>
        <taxon>Magnoliopsida</taxon>
        <taxon>Liliopsida</taxon>
        <taxon>Poales</taxon>
        <taxon>Poaceae</taxon>
        <taxon>BOP clade</taxon>
        <taxon>Pooideae</taxon>
        <taxon>Poodae</taxon>
        <taxon>Poeae</taxon>
        <taxon>Poeae Chloroplast Group 1 (Aveneae type)</taxon>
        <taxon>Aveninae</taxon>
        <taxon>Avena</taxon>
    </lineage>
</organism>
<dbReference type="EnsemblPlants" id="AVESA.00010b.r2.3AG0410830.1">
    <property type="protein sequence ID" value="AVESA.00010b.r2.3AG0410830.1.CDS"/>
    <property type="gene ID" value="AVESA.00010b.r2.3AG0410830"/>
</dbReference>
<reference evidence="1" key="1">
    <citation type="submission" date="2021-05" db="EMBL/GenBank/DDBJ databases">
        <authorList>
            <person name="Scholz U."/>
            <person name="Mascher M."/>
            <person name="Fiebig A."/>
        </authorList>
    </citation>
    <scope>NUCLEOTIDE SEQUENCE [LARGE SCALE GENOMIC DNA]</scope>
</reference>